<dbReference type="GO" id="GO:0004530">
    <property type="term" value="F:deoxyribonuclease I activity"/>
    <property type="evidence" value="ECO:0007669"/>
    <property type="project" value="TreeGrafter"/>
</dbReference>
<feature type="active site" evidence="11">
    <location>
        <position position="167"/>
    </location>
</feature>
<comment type="subcellular location">
    <subcellularLocation>
        <location evidence="1">Endoplasmic reticulum</location>
    </subcellularLocation>
</comment>
<evidence type="ECO:0000256" key="7">
    <source>
        <dbReference type="ARBA" id="ARBA00022824"/>
    </source>
</evidence>
<dbReference type="OMA" id="SANDKIM"/>
<keyword evidence="9" id="KW-0325">Glycoprotein</keyword>
<keyword evidence="4" id="KW-0732">Signal</keyword>
<proteinExistence type="inferred from homology"/>
<evidence type="ECO:0000256" key="2">
    <source>
        <dbReference type="ARBA" id="ARBA00007359"/>
    </source>
</evidence>
<feature type="disulfide bond" description="Essential for enzymatic activity" evidence="12">
    <location>
        <begin position="206"/>
        <end position="243"/>
    </location>
</feature>
<reference evidence="14" key="2">
    <citation type="submission" date="2025-08" db="UniProtKB">
        <authorList>
            <consortium name="Ensembl"/>
        </authorList>
    </citation>
    <scope>IDENTIFICATION</scope>
</reference>
<dbReference type="EMBL" id="AFYH01083192">
    <property type="status" value="NOT_ANNOTATED_CDS"/>
    <property type="molecule type" value="Genomic_DNA"/>
</dbReference>
<accession>H3B887</accession>
<keyword evidence="5 10" id="KW-0255">Endonuclease</keyword>
<dbReference type="AlphaFoldDB" id="H3B887"/>
<dbReference type="SMART" id="SM00476">
    <property type="entry name" value="DNaseIc"/>
    <property type="match status" value="1"/>
</dbReference>
<dbReference type="HOGENOM" id="CLU_043335_2_1_1"/>
<evidence type="ECO:0000256" key="3">
    <source>
        <dbReference type="ARBA" id="ARBA00022722"/>
    </source>
</evidence>
<dbReference type="InterPro" id="IPR005135">
    <property type="entry name" value="Endo/exonuclease/phosphatase"/>
</dbReference>
<dbReference type="PIRSF" id="PIRSF000988">
    <property type="entry name" value="DNase_I_euk"/>
    <property type="match status" value="1"/>
</dbReference>
<dbReference type="STRING" id="7897.ENSLACP00000018108"/>
<gene>
    <name evidence="14" type="primary">LOC102361430</name>
</gene>
<evidence type="ECO:0000256" key="9">
    <source>
        <dbReference type="ARBA" id="ARBA00023180"/>
    </source>
</evidence>
<comment type="similarity">
    <text evidence="2 10">Belongs to the DNase I family.</text>
</comment>
<dbReference type="SUPFAM" id="SSF56219">
    <property type="entry name" value="DNase I-like"/>
    <property type="match status" value="1"/>
</dbReference>
<keyword evidence="3 10" id="KW-0540">Nuclease</keyword>
<keyword evidence="15" id="KW-1185">Reference proteome</keyword>
<dbReference type="PANTHER" id="PTHR11371:SF28">
    <property type="entry name" value="DEOXYRIBONUCLEASE-1-LIKE 1"/>
    <property type="match status" value="1"/>
</dbReference>
<organism evidence="14 15">
    <name type="scientific">Latimeria chalumnae</name>
    <name type="common">Coelacanth</name>
    <dbReference type="NCBI Taxonomy" id="7897"/>
    <lineage>
        <taxon>Eukaryota</taxon>
        <taxon>Metazoa</taxon>
        <taxon>Chordata</taxon>
        <taxon>Craniata</taxon>
        <taxon>Vertebrata</taxon>
        <taxon>Euteleostomi</taxon>
        <taxon>Coelacanthiformes</taxon>
        <taxon>Coelacanthidae</taxon>
        <taxon>Latimeria</taxon>
    </lineage>
</organism>
<keyword evidence="7" id="KW-0256">Endoplasmic reticulum</keyword>
<evidence type="ECO:0000259" key="13">
    <source>
        <dbReference type="Pfam" id="PF03372"/>
    </source>
</evidence>
<dbReference type="InParanoid" id="H3B887"/>
<dbReference type="EMBL" id="AFYH01083195">
    <property type="status" value="NOT_ANNOTATED_CDS"/>
    <property type="molecule type" value="Genomic_DNA"/>
</dbReference>
<dbReference type="GeneTree" id="ENSGT00950000182846"/>
<dbReference type="Proteomes" id="UP000008672">
    <property type="component" value="Unassembled WGS sequence"/>
</dbReference>
<dbReference type="FunCoup" id="H3B887">
    <property type="interactions" value="762"/>
</dbReference>
<dbReference type="FunFam" id="3.60.10.10:FF:000007">
    <property type="entry name" value="Deoxyribonuclease"/>
    <property type="match status" value="1"/>
</dbReference>
<evidence type="ECO:0000313" key="15">
    <source>
        <dbReference type="Proteomes" id="UP000008672"/>
    </source>
</evidence>
<dbReference type="eggNOG" id="ENOG502QPNY">
    <property type="taxonomic scope" value="Eukaryota"/>
</dbReference>
<feature type="active site" evidence="11">
    <location>
        <position position="111"/>
    </location>
</feature>
<name>H3B887_LATCH</name>
<feature type="domain" description="Endonuclease/exonuclease/phosphatase" evidence="13">
    <location>
        <begin position="36"/>
        <end position="253"/>
    </location>
</feature>
<evidence type="ECO:0000256" key="6">
    <source>
        <dbReference type="ARBA" id="ARBA00022801"/>
    </source>
</evidence>
<dbReference type="InterPro" id="IPR016202">
    <property type="entry name" value="DNase_I"/>
</dbReference>
<dbReference type="GO" id="GO:0005783">
    <property type="term" value="C:endoplasmic reticulum"/>
    <property type="evidence" value="ECO:0007669"/>
    <property type="project" value="UniProtKB-SubCell"/>
</dbReference>
<dbReference type="InterPro" id="IPR018057">
    <property type="entry name" value="Deoxyribonuclease-1_AS"/>
</dbReference>
<reference evidence="14" key="3">
    <citation type="submission" date="2025-09" db="UniProtKB">
        <authorList>
            <consortium name="Ensembl"/>
        </authorList>
    </citation>
    <scope>IDENTIFICATION</scope>
</reference>
<dbReference type="Ensembl" id="ENSLACT00000018240.1">
    <property type="protein sequence ID" value="ENSLACP00000018108.1"/>
    <property type="gene ID" value="ENSLACG00000015955.1"/>
</dbReference>
<dbReference type="PROSITE" id="PS00919">
    <property type="entry name" value="DNASE_I_1"/>
    <property type="match status" value="1"/>
</dbReference>
<dbReference type="GO" id="GO:0005634">
    <property type="term" value="C:nucleus"/>
    <property type="evidence" value="ECO:0007669"/>
    <property type="project" value="TreeGrafter"/>
</dbReference>
<keyword evidence="8 12" id="KW-1015">Disulfide bond</keyword>
<evidence type="ECO:0000256" key="8">
    <source>
        <dbReference type="ARBA" id="ARBA00023157"/>
    </source>
</evidence>
<evidence type="ECO:0000256" key="4">
    <source>
        <dbReference type="ARBA" id="ARBA00022729"/>
    </source>
</evidence>
<dbReference type="InterPro" id="IPR036691">
    <property type="entry name" value="Endo/exonu/phosph_ase_sf"/>
</dbReference>
<evidence type="ECO:0000256" key="11">
    <source>
        <dbReference type="PIRSR" id="PIRSR000988-1"/>
    </source>
</evidence>
<dbReference type="EMBL" id="AFYH01083193">
    <property type="status" value="NOT_ANNOTATED_CDS"/>
    <property type="molecule type" value="Genomic_DNA"/>
</dbReference>
<dbReference type="PRINTS" id="PR00130">
    <property type="entry name" value="DNASEI"/>
</dbReference>
<keyword evidence="6 10" id="KW-0378">Hydrolase</keyword>
<evidence type="ECO:0000256" key="10">
    <source>
        <dbReference type="PIRNR" id="PIRNR000988"/>
    </source>
</evidence>
<evidence type="ECO:0000313" key="14">
    <source>
        <dbReference type="Ensembl" id="ENSLACP00000018108.1"/>
    </source>
</evidence>
<dbReference type="EMBL" id="AFYH01083194">
    <property type="status" value="NOT_ANNOTATED_CDS"/>
    <property type="molecule type" value="Genomic_DNA"/>
</dbReference>
<evidence type="ECO:0000256" key="12">
    <source>
        <dbReference type="PIRSR" id="PIRSR000988-2"/>
    </source>
</evidence>
<dbReference type="CDD" id="cd10282">
    <property type="entry name" value="DNase1"/>
    <property type="match status" value="1"/>
</dbReference>
<dbReference type="Pfam" id="PF03372">
    <property type="entry name" value="Exo_endo_phos"/>
    <property type="match status" value="1"/>
</dbReference>
<dbReference type="GO" id="GO:0003677">
    <property type="term" value="F:DNA binding"/>
    <property type="evidence" value="ECO:0007669"/>
    <property type="project" value="TreeGrafter"/>
</dbReference>
<sequence>FQSSTGNVAVTGVIDVDMKLAVFFLLFNTAAAVKICSFNVQHFGDSKASNSKVMKILVKILSRCDVALIQEVRDATETVVSKLMLELNRFDKTHTYEHIKSKQLGRTNYMEKYVFVYRTDKVWVTDSYQYEDKQKGDEDAFSREPFIVRFHSDKTIVLSDFVLIPQHTAPKNAVKEIDELYDVFMNVKCKWKTEDIMFLGDFNADCRYVPKKSWTTIRLFTEPGFYWLINDDVDTTVRESTSCAYDRIVVHGDKFFKAIVPNSAKAFNFQRSFRLSEDEVGALHGKAT</sequence>
<protein>
    <recommendedName>
        <fullName evidence="10">Deoxyribonuclease</fullName>
    </recommendedName>
</protein>
<dbReference type="GO" id="GO:0006308">
    <property type="term" value="P:DNA catabolic process"/>
    <property type="evidence" value="ECO:0007669"/>
    <property type="project" value="InterPro"/>
</dbReference>
<dbReference type="Gene3D" id="3.60.10.10">
    <property type="entry name" value="Endonuclease/exonuclease/phosphatase"/>
    <property type="match status" value="1"/>
</dbReference>
<evidence type="ECO:0000256" key="5">
    <source>
        <dbReference type="ARBA" id="ARBA00022759"/>
    </source>
</evidence>
<evidence type="ECO:0000256" key="1">
    <source>
        <dbReference type="ARBA" id="ARBA00004240"/>
    </source>
</evidence>
<dbReference type="PANTHER" id="PTHR11371">
    <property type="entry name" value="DEOXYRIBONUCLEASE"/>
    <property type="match status" value="1"/>
</dbReference>
<reference evidence="15" key="1">
    <citation type="submission" date="2011-08" db="EMBL/GenBank/DDBJ databases">
        <title>The draft genome of Latimeria chalumnae.</title>
        <authorList>
            <person name="Di Palma F."/>
            <person name="Alfoldi J."/>
            <person name="Johnson J."/>
            <person name="Berlin A."/>
            <person name="Gnerre S."/>
            <person name="Jaffe D."/>
            <person name="MacCallum I."/>
            <person name="Young S."/>
            <person name="Walker B.J."/>
            <person name="Lander E."/>
            <person name="Lindblad-Toh K."/>
        </authorList>
    </citation>
    <scope>NUCLEOTIDE SEQUENCE [LARGE SCALE GENOMIC DNA]</scope>
    <source>
        <strain evidence="15">Wild caught</strain>
    </source>
</reference>